<protein>
    <recommendedName>
        <fullName evidence="6">S-adenosyl-L-methionine-dependent methyltransferase</fullName>
    </recommendedName>
</protein>
<gene>
    <name evidence="4" type="ORF">KFL_006640020</name>
</gene>
<dbReference type="PANTHER" id="PTHR43619:SF2">
    <property type="entry name" value="S-ADENOSYL-L-METHIONINE-DEPENDENT METHYLTRANSFERASES SUPERFAMILY PROTEIN"/>
    <property type="match status" value="1"/>
</dbReference>
<sequence>MQDVSERTGTALEESQVRASAGPPELNGFQRLTIDVSDTGTSMAPLELVSLGDGLDNVVSSTSRSFAAYRALETERPDALFQDHLAEYLAGAAVLEKQRAQLAEGKNPGVRFAVRTKYFDDALMSAVAEIKEATPDAKIQVVIFGCGMDARTWRLPEASSPDAPSPDAPSPDASSSDISAGTNSSAQIADAAPLVETVFEGDRPDVIKLKRQLLGELEGMGRLPPLRLARRRVMLPINLNDATWQDVLVEEGYRVSEPTVWLFEGLVMYLDPPAVIDLLESAARLSAPGSVMLVSGISDQAVTRGKQSASLVRRSWTWGCREPEAFFNAHGWHVRKVDDVTKGMFGRELPTTPGREPNLTWYLTAVKV</sequence>
<feature type="region of interest" description="Disordered" evidence="3">
    <location>
        <begin position="1"/>
        <end position="26"/>
    </location>
</feature>
<keyword evidence="1" id="KW-0489">Methyltransferase</keyword>
<evidence type="ECO:0000313" key="4">
    <source>
        <dbReference type="EMBL" id="GAQ90622.1"/>
    </source>
</evidence>
<dbReference type="Pfam" id="PF04072">
    <property type="entry name" value="LCM"/>
    <property type="match status" value="2"/>
</dbReference>
<evidence type="ECO:0000256" key="2">
    <source>
        <dbReference type="ARBA" id="ARBA00022679"/>
    </source>
</evidence>
<proteinExistence type="predicted"/>
<dbReference type="Gene3D" id="3.40.50.150">
    <property type="entry name" value="Vaccinia Virus protein VP39"/>
    <property type="match status" value="1"/>
</dbReference>
<dbReference type="EMBL" id="DF237613">
    <property type="protein sequence ID" value="GAQ90622.1"/>
    <property type="molecule type" value="Genomic_DNA"/>
</dbReference>
<accession>A0A1Y1IKG0</accession>
<organism evidence="4 5">
    <name type="scientific">Klebsormidium nitens</name>
    <name type="common">Green alga</name>
    <name type="synonym">Ulothrix nitens</name>
    <dbReference type="NCBI Taxonomy" id="105231"/>
    <lineage>
        <taxon>Eukaryota</taxon>
        <taxon>Viridiplantae</taxon>
        <taxon>Streptophyta</taxon>
        <taxon>Klebsormidiophyceae</taxon>
        <taxon>Klebsormidiales</taxon>
        <taxon>Klebsormidiaceae</taxon>
        <taxon>Klebsormidium</taxon>
    </lineage>
</organism>
<evidence type="ECO:0000256" key="1">
    <source>
        <dbReference type="ARBA" id="ARBA00022603"/>
    </source>
</evidence>
<dbReference type="PANTHER" id="PTHR43619">
    <property type="entry name" value="S-ADENOSYL-L-METHIONINE-DEPENDENT METHYLTRANSFERASE YKTD-RELATED"/>
    <property type="match status" value="1"/>
</dbReference>
<dbReference type="GO" id="GO:0008168">
    <property type="term" value="F:methyltransferase activity"/>
    <property type="evidence" value="ECO:0007669"/>
    <property type="project" value="UniProtKB-KW"/>
</dbReference>
<feature type="region of interest" description="Disordered" evidence="3">
    <location>
        <begin position="155"/>
        <end position="182"/>
    </location>
</feature>
<dbReference type="InterPro" id="IPR029063">
    <property type="entry name" value="SAM-dependent_MTases_sf"/>
</dbReference>
<dbReference type="Proteomes" id="UP000054558">
    <property type="component" value="Unassembled WGS sequence"/>
</dbReference>
<feature type="compositionally biased region" description="Low complexity" evidence="3">
    <location>
        <begin position="170"/>
        <end position="180"/>
    </location>
</feature>
<keyword evidence="5" id="KW-1185">Reference proteome</keyword>
<dbReference type="GO" id="GO:0032259">
    <property type="term" value="P:methylation"/>
    <property type="evidence" value="ECO:0007669"/>
    <property type="project" value="UniProtKB-KW"/>
</dbReference>
<keyword evidence="2" id="KW-0808">Transferase</keyword>
<dbReference type="STRING" id="105231.A0A1Y1IKG0"/>
<dbReference type="InterPro" id="IPR007213">
    <property type="entry name" value="Ppm1/Ppm2/Tcmp"/>
</dbReference>
<dbReference type="OMA" id="DWFENLK"/>
<evidence type="ECO:0000256" key="3">
    <source>
        <dbReference type="SAM" id="MobiDB-lite"/>
    </source>
</evidence>
<dbReference type="AlphaFoldDB" id="A0A1Y1IKG0"/>
<evidence type="ECO:0008006" key="6">
    <source>
        <dbReference type="Google" id="ProtNLM"/>
    </source>
</evidence>
<evidence type="ECO:0000313" key="5">
    <source>
        <dbReference type="Proteomes" id="UP000054558"/>
    </source>
</evidence>
<reference evidence="4 5" key="1">
    <citation type="journal article" date="2014" name="Nat. Commun.">
        <title>Klebsormidium flaccidum genome reveals primary factors for plant terrestrial adaptation.</title>
        <authorList>
            <person name="Hori K."/>
            <person name="Maruyama F."/>
            <person name="Fujisawa T."/>
            <person name="Togashi T."/>
            <person name="Yamamoto N."/>
            <person name="Seo M."/>
            <person name="Sato S."/>
            <person name="Yamada T."/>
            <person name="Mori H."/>
            <person name="Tajima N."/>
            <person name="Moriyama T."/>
            <person name="Ikeuchi M."/>
            <person name="Watanabe M."/>
            <person name="Wada H."/>
            <person name="Kobayashi K."/>
            <person name="Saito M."/>
            <person name="Masuda T."/>
            <person name="Sasaki-Sekimoto Y."/>
            <person name="Mashiguchi K."/>
            <person name="Awai K."/>
            <person name="Shimojima M."/>
            <person name="Masuda S."/>
            <person name="Iwai M."/>
            <person name="Nobusawa T."/>
            <person name="Narise T."/>
            <person name="Kondo S."/>
            <person name="Saito H."/>
            <person name="Sato R."/>
            <person name="Murakawa M."/>
            <person name="Ihara Y."/>
            <person name="Oshima-Yamada Y."/>
            <person name="Ohtaka K."/>
            <person name="Satoh M."/>
            <person name="Sonobe K."/>
            <person name="Ishii M."/>
            <person name="Ohtani R."/>
            <person name="Kanamori-Sato M."/>
            <person name="Honoki R."/>
            <person name="Miyazaki D."/>
            <person name="Mochizuki H."/>
            <person name="Umetsu J."/>
            <person name="Higashi K."/>
            <person name="Shibata D."/>
            <person name="Kamiya Y."/>
            <person name="Sato N."/>
            <person name="Nakamura Y."/>
            <person name="Tabata S."/>
            <person name="Ida S."/>
            <person name="Kurokawa K."/>
            <person name="Ohta H."/>
        </authorList>
    </citation>
    <scope>NUCLEOTIDE SEQUENCE [LARGE SCALE GENOMIC DNA]</scope>
    <source>
        <strain evidence="4 5">NIES-2285</strain>
    </source>
</reference>
<dbReference type="OrthoDB" id="434488at2759"/>
<name>A0A1Y1IKG0_KLENI</name>
<dbReference type="SUPFAM" id="SSF53335">
    <property type="entry name" value="S-adenosyl-L-methionine-dependent methyltransferases"/>
    <property type="match status" value="1"/>
</dbReference>